<accession>I4B953</accession>
<dbReference type="GO" id="GO:0005975">
    <property type="term" value="P:carbohydrate metabolic process"/>
    <property type="evidence" value="ECO:0007669"/>
    <property type="project" value="InterPro"/>
</dbReference>
<dbReference type="KEGG" id="tpx:Turpa_3171"/>
<sequence>MKAPKRKKARLAEPLKGPAAGKTIIIAAGGTGGHITPGISIAQDWLRQGGSVILATLSKNLEYPDIIALARNESVSIVAYDAPRLPKNPLKILAFAKQFKSAYQLIRRVGNELNAVAVVGMGGYSSFPPVLYAAINRKKLYLCEQNAAWGLVTRYMRRFASRIFLAFGTDEKLSAKYVVTGNPLRAMFGKPPKITGRARGKKAHIFFIGGSQGATDINSLYSAFSSDAAAKNYVCTVAAGAKGADALKASARKADAILPFVHDMPAALAAADFVVARCGSGTLFELVWAAKPAFLIPYPYAADDHQKANAVAIRAHLAATIFDVRPFAVNEALAALKSFLQNPPKAQTDRQHTAAEQKITRYILKDL</sequence>
<dbReference type="CDD" id="cd03785">
    <property type="entry name" value="GT28_MurG"/>
    <property type="match status" value="1"/>
</dbReference>
<dbReference type="Pfam" id="PF04101">
    <property type="entry name" value="Glyco_tran_28_C"/>
    <property type="match status" value="1"/>
</dbReference>
<dbReference type="PATRIC" id="fig|869212.3.peg.3200"/>
<reference evidence="5 6" key="1">
    <citation type="submission" date="2012-06" db="EMBL/GenBank/DDBJ databases">
        <title>The complete chromosome of genome of Turneriella parva DSM 21527.</title>
        <authorList>
            <consortium name="US DOE Joint Genome Institute (JGI-PGF)"/>
            <person name="Lucas S."/>
            <person name="Han J."/>
            <person name="Lapidus A."/>
            <person name="Bruce D."/>
            <person name="Goodwin L."/>
            <person name="Pitluck S."/>
            <person name="Peters L."/>
            <person name="Kyrpides N."/>
            <person name="Mavromatis K."/>
            <person name="Ivanova N."/>
            <person name="Mikhailova N."/>
            <person name="Chertkov O."/>
            <person name="Detter J.C."/>
            <person name="Tapia R."/>
            <person name="Han C."/>
            <person name="Land M."/>
            <person name="Hauser L."/>
            <person name="Markowitz V."/>
            <person name="Cheng J.-F."/>
            <person name="Hugenholtz P."/>
            <person name="Woyke T."/>
            <person name="Wu D."/>
            <person name="Gronow S."/>
            <person name="Wellnitz S."/>
            <person name="Brambilla E."/>
            <person name="Klenk H.-P."/>
            <person name="Eisen J.A."/>
        </authorList>
    </citation>
    <scope>NUCLEOTIDE SEQUENCE [LARGE SCALE GENOMIC DNA]</scope>
    <source>
        <strain evidence="6">ATCC BAA-1111 / DSM 21527 / NCTC 11395 / H</strain>
    </source>
</reference>
<dbReference type="Gene3D" id="3.40.50.2000">
    <property type="entry name" value="Glycogen Phosphorylase B"/>
    <property type="match status" value="2"/>
</dbReference>
<dbReference type="GO" id="GO:0016758">
    <property type="term" value="F:hexosyltransferase activity"/>
    <property type="evidence" value="ECO:0007669"/>
    <property type="project" value="InterPro"/>
</dbReference>
<dbReference type="OrthoDB" id="9808936at2"/>
<dbReference type="STRING" id="869212.Turpa_3171"/>
<dbReference type="PANTHER" id="PTHR21015">
    <property type="entry name" value="UDP-N-ACETYLGLUCOSAMINE--N-ACETYLMURAMYL-(PENTAPEPTIDE) PYROPHOSPHORYL-UNDECAPRENOL N-ACETYLGLUCOSAMINE TRANSFERASE 1"/>
    <property type="match status" value="1"/>
</dbReference>
<dbReference type="RefSeq" id="WP_014804310.1">
    <property type="nucleotide sequence ID" value="NC_018020.1"/>
</dbReference>
<keyword evidence="6" id="KW-1185">Reference proteome</keyword>
<gene>
    <name evidence="5" type="ordered locus">Turpa_3171</name>
</gene>
<dbReference type="AlphaFoldDB" id="I4B953"/>
<evidence type="ECO:0000259" key="3">
    <source>
        <dbReference type="Pfam" id="PF03033"/>
    </source>
</evidence>
<dbReference type="PANTHER" id="PTHR21015:SF22">
    <property type="entry name" value="GLYCOSYLTRANSFERASE"/>
    <property type="match status" value="1"/>
</dbReference>
<dbReference type="EMBL" id="CP002959">
    <property type="protein sequence ID" value="AFM13810.1"/>
    <property type="molecule type" value="Genomic_DNA"/>
</dbReference>
<proteinExistence type="predicted"/>
<dbReference type="InterPro" id="IPR007235">
    <property type="entry name" value="Glyco_trans_28_C"/>
</dbReference>
<keyword evidence="1 5" id="KW-0328">Glycosyltransferase</keyword>
<evidence type="ECO:0000256" key="1">
    <source>
        <dbReference type="ARBA" id="ARBA00022676"/>
    </source>
</evidence>
<evidence type="ECO:0000256" key="2">
    <source>
        <dbReference type="ARBA" id="ARBA00022679"/>
    </source>
</evidence>
<dbReference type="EC" id="2.4.1.227" evidence="5"/>
<evidence type="ECO:0000259" key="4">
    <source>
        <dbReference type="Pfam" id="PF04101"/>
    </source>
</evidence>
<evidence type="ECO:0000313" key="6">
    <source>
        <dbReference type="Proteomes" id="UP000006048"/>
    </source>
</evidence>
<feature type="domain" description="Glycosyltransferase family 28 N-terminal" evidence="3">
    <location>
        <begin position="24"/>
        <end position="164"/>
    </location>
</feature>
<dbReference type="HOGENOM" id="CLU_037404_2_1_12"/>
<evidence type="ECO:0000313" key="5">
    <source>
        <dbReference type="EMBL" id="AFM13810.1"/>
    </source>
</evidence>
<feature type="domain" description="Glycosyl transferase family 28 C-terminal" evidence="4">
    <location>
        <begin position="205"/>
        <end position="354"/>
    </location>
</feature>
<dbReference type="Pfam" id="PF03033">
    <property type="entry name" value="Glyco_transf_28"/>
    <property type="match status" value="1"/>
</dbReference>
<dbReference type="SUPFAM" id="SSF53756">
    <property type="entry name" value="UDP-Glycosyltransferase/glycogen phosphorylase"/>
    <property type="match status" value="1"/>
</dbReference>
<organism evidence="5 6">
    <name type="scientific">Turneriella parva (strain ATCC BAA-1111 / DSM 21527 / NCTC 11395 / H)</name>
    <name type="common">Leptospira parva</name>
    <dbReference type="NCBI Taxonomy" id="869212"/>
    <lineage>
        <taxon>Bacteria</taxon>
        <taxon>Pseudomonadati</taxon>
        <taxon>Spirochaetota</taxon>
        <taxon>Spirochaetia</taxon>
        <taxon>Leptospirales</taxon>
        <taxon>Leptospiraceae</taxon>
        <taxon>Turneriella</taxon>
    </lineage>
</organism>
<keyword evidence="2 5" id="KW-0808">Transferase</keyword>
<protein>
    <submittedName>
        <fullName evidence="5">UDP-N-acetylglucosamine--N-acetylmuramyl-(Pentapeptide) pyrophosphoryl-undecaprenol N-acetylglucosamine transferase</fullName>
        <ecNumber evidence="5">2.4.1.227</ecNumber>
    </submittedName>
</protein>
<dbReference type="GO" id="GO:1901137">
    <property type="term" value="P:carbohydrate derivative biosynthetic process"/>
    <property type="evidence" value="ECO:0007669"/>
    <property type="project" value="UniProtKB-ARBA"/>
</dbReference>
<dbReference type="Proteomes" id="UP000006048">
    <property type="component" value="Chromosome"/>
</dbReference>
<name>I4B953_TURPD</name>
<dbReference type="InterPro" id="IPR004276">
    <property type="entry name" value="GlycoTrans_28_N"/>
</dbReference>